<comment type="caution">
    <text evidence="1">The sequence shown here is derived from an EMBL/GenBank/DDBJ whole genome shotgun (WGS) entry which is preliminary data.</text>
</comment>
<dbReference type="EMBL" id="SPUK01000022">
    <property type="protein sequence ID" value="TQV90917.1"/>
    <property type="molecule type" value="Genomic_DNA"/>
</dbReference>
<keyword evidence="2" id="KW-1185">Reference proteome</keyword>
<dbReference type="Proteomes" id="UP000315783">
    <property type="component" value="Unassembled WGS sequence"/>
</dbReference>
<organism evidence="1 2">
    <name type="scientific">Cordyceps javanica</name>
    <dbReference type="NCBI Taxonomy" id="43265"/>
    <lineage>
        <taxon>Eukaryota</taxon>
        <taxon>Fungi</taxon>
        <taxon>Dikarya</taxon>
        <taxon>Ascomycota</taxon>
        <taxon>Pezizomycotina</taxon>
        <taxon>Sordariomycetes</taxon>
        <taxon>Hypocreomycetidae</taxon>
        <taxon>Hypocreales</taxon>
        <taxon>Cordycipitaceae</taxon>
        <taxon>Cordyceps</taxon>
    </lineage>
</organism>
<sequence>MNIQRPIGSAQRRDLPAGNKDFNCQRFCLAAVPLLKRDKLLHSSQDVPGGEVQAK</sequence>
<accession>A0A545UN70</accession>
<proteinExistence type="predicted"/>
<reference evidence="1 2" key="1">
    <citation type="journal article" date="2019" name="Appl. Microbiol. Biotechnol.">
        <title>Genome sequence of Isaria javanica and comparative genome analysis insights into family S53 peptidase evolution in fungal entomopathogens.</title>
        <authorList>
            <person name="Lin R."/>
            <person name="Zhang X."/>
            <person name="Xin B."/>
            <person name="Zou M."/>
            <person name="Gao Y."/>
            <person name="Qin F."/>
            <person name="Hu Q."/>
            <person name="Xie B."/>
            <person name="Cheng X."/>
        </authorList>
    </citation>
    <scope>NUCLEOTIDE SEQUENCE [LARGE SCALE GENOMIC DNA]</scope>
    <source>
        <strain evidence="1 2">IJ1G</strain>
    </source>
</reference>
<evidence type="ECO:0000313" key="1">
    <source>
        <dbReference type="EMBL" id="TQV90917.1"/>
    </source>
</evidence>
<dbReference type="AlphaFoldDB" id="A0A545UN70"/>
<name>A0A545UN70_9HYPO</name>
<evidence type="ECO:0000313" key="2">
    <source>
        <dbReference type="Proteomes" id="UP000315783"/>
    </source>
</evidence>
<protein>
    <submittedName>
        <fullName evidence="1">Uncharacterized protein</fullName>
    </submittedName>
</protein>
<gene>
    <name evidence="1" type="ORF">IF1G_10438</name>
</gene>